<feature type="domain" description="Retroviral polymerase SH3-like" evidence="3">
    <location>
        <begin position="30"/>
        <end position="90"/>
    </location>
</feature>
<dbReference type="AlphaFoldDB" id="A0AAV2G6U2"/>
<dbReference type="Proteomes" id="UP001497516">
    <property type="component" value="Chromosome 8"/>
</dbReference>
<dbReference type="SUPFAM" id="SSF56672">
    <property type="entry name" value="DNA/RNA polymerases"/>
    <property type="match status" value="1"/>
</dbReference>
<evidence type="ECO:0000313" key="5">
    <source>
        <dbReference type="Proteomes" id="UP001497516"/>
    </source>
</evidence>
<feature type="domain" description="Reverse transcriptase Ty1/copia-type" evidence="2">
    <location>
        <begin position="286"/>
        <end position="528"/>
    </location>
</feature>
<evidence type="ECO:0000256" key="1">
    <source>
        <dbReference type="SAM" id="MobiDB-lite"/>
    </source>
</evidence>
<gene>
    <name evidence="4" type="ORF">LTRI10_LOCUS45114</name>
</gene>
<evidence type="ECO:0000259" key="2">
    <source>
        <dbReference type="Pfam" id="PF07727"/>
    </source>
</evidence>
<dbReference type="PANTHER" id="PTHR11439:SF498">
    <property type="entry name" value="DNAK FAMILY PROTEIN"/>
    <property type="match status" value="1"/>
</dbReference>
<accession>A0AAV2G6U2</accession>
<dbReference type="PANTHER" id="PTHR11439">
    <property type="entry name" value="GAG-POL-RELATED RETROTRANSPOSON"/>
    <property type="match status" value="1"/>
</dbReference>
<dbReference type="InterPro" id="IPR013103">
    <property type="entry name" value="RVT_2"/>
</dbReference>
<dbReference type="InterPro" id="IPR043502">
    <property type="entry name" value="DNA/RNA_pol_sf"/>
</dbReference>
<feature type="compositionally biased region" description="Basic and acidic residues" evidence="1">
    <location>
        <begin position="128"/>
        <end position="139"/>
    </location>
</feature>
<keyword evidence="5" id="KW-1185">Reference proteome</keyword>
<name>A0AAV2G6U2_9ROSI</name>
<reference evidence="4 5" key="1">
    <citation type="submission" date="2024-04" db="EMBL/GenBank/DDBJ databases">
        <authorList>
            <person name="Fracassetti M."/>
        </authorList>
    </citation>
    <scope>NUCLEOTIDE SEQUENCE [LARGE SCALE GENOMIC DNA]</scope>
</reference>
<evidence type="ECO:0000259" key="3">
    <source>
        <dbReference type="Pfam" id="PF25597"/>
    </source>
</evidence>
<dbReference type="EMBL" id="OZ034821">
    <property type="protein sequence ID" value="CAL1405320.1"/>
    <property type="molecule type" value="Genomic_DNA"/>
</dbReference>
<dbReference type="Pfam" id="PF07727">
    <property type="entry name" value="RVT_2"/>
    <property type="match status" value="1"/>
</dbReference>
<proteinExistence type="predicted"/>
<evidence type="ECO:0008006" key="6">
    <source>
        <dbReference type="Google" id="ProtNLM"/>
    </source>
</evidence>
<feature type="region of interest" description="Disordered" evidence="1">
    <location>
        <begin position="128"/>
        <end position="226"/>
    </location>
</feature>
<sequence length="769" mass="86717">MPLTPVQNNTPYQLLLGKPPSYSHLRSLGCLVYVKDNHHGLRKFDPRGRAGVFIGYPASQRGYRVYDLATKVITTSRDITFLEDIFPFRALPSQVSREYLLSSPLHENAWKEHDSLLTHDVLNSLHFEEPDESLKKTPVDVDPSTEHTTSGHASPHASASQQSALRSTSPDPNLTQGTPTQAQDDGMAQLELPQLPRRSNRQPHLPRHFDGYDVELPRSLPRTEPSASSVLYPIEKHITYDRLSTSYKAYLASLDEISEPRNFFEAVLYKQWRDAMQAEVTTLEANGTWSLVFLPPGKRTIDCKWVYKIKYNPDGSIERFKARLVAKGFTQVEGLDYHDTFAPVAKLVTVRCLLAVAVSKGWFIHQLDVNNAFLHGDLHEEVYMKVPQGFARKGDIRVCRLHKSIYELKQASRNWYEKFSQALLALNFSQSRADHSLFIYRSGTSFVAALIYVDDVVLAGNDLSLIQQVKASLHDQFTIKDLGPLKYFLGIEVARSPKGVVLNQRKYVLDILADTGFKGTRPCQSPIEQNHRLGRSPSSPVDDPSAFRRLVGHLLYLTVTRPDIAYAVNLLSQVVHAPTQDHLDAAHRILRYLKQSPGRGIFLATDSSLDLVAYCDADWGGCPTSRRSTTGYFIQLGRSPVSWRTKKQSVVARSSVEAEYRAMASTVSEIIWLRWLLDDLGVKQKTATPLYCDNQAALHIAANPVFHERTKHVEMDCYFVRERVLSRDISPLKISSAEQQADMFTKGLSVDQFTHLLSKLGMFDIHASA</sequence>
<dbReference type="CDD" id="cd09272">
    <property type="entry name" value="RNase_HI_RT_Ty1"/>
    <property type="match status" value="1"/>
</dbReference>
<dbReference type="Pfam" id="PF25597">
    <property type="entry name" value="SH3_retrovirus"/>
    <property type="match status" value="1"/>
</dbReference>
<dbReference type="InterPro" id="IPR057670">
    <property type="entry name" value="SH3_retrovirus"/>
</dbReference>
<feature type="compositionally biased region" description="Low complexity" evidence="1">
    <location>
        <begin position="152"/>
        <end position="164"/>
    </location>
</feature>
<protein>
    <recommendedName>
        <fullName evidence="6">Reverse transcriptase Ty1/copia-type domain-containing protein</fullName>
    </recommendedName>
</protein>
<evidence type="ECO:0000313" key="4">
    <source>
        <dbReference type="EMBL" id="CAL1405320.1"/>
    </source>
</evidence>
<feature type="compositionally biased region" description="Polar residues" evidence="1">
    <location>
        <begin position="165"/>
        <end position="183"/>
    </location>
</feature>
<organism evidence="4 5">
    <name type="scientific">Linum trigynum</name>
    <dbReference type="NCBI Taxonomy" id="586398"/>
    <lineage>
        <taxon>Eukaryota</taxon>
        <taxon>Viridiplantae</taxon>
        <taxon>Streptophyta</taxon>
        <taxon>Embryophyta</taxon>
        <taxon>Tracheophyta</taxon>
        <taxon>Spermatophyta</taxon>
        <taxon>Magnoliopsida</taxon>
        <taxon>eudicotyledons</taxon>
        <taxon>Gunneridae</taxon>
        <taxon>Pentapetalae</taxon>
        <taxon>rosids</taxon>
        <taxon>fabids</taxon>
        <taxon>Malpighiales</taxon>
        <taxon>Linaceae</taxon>
        <taxon>Linum</taxon>
    </lineage>
</organism>